<evidence type="ECO:0000313" key="1">
    <source>
        <dbReference type="EMBL" id="KIP06655.1"/>
    </source>
</evidence>
<proteinExistence type="predicted"/>
<evidence type="ECO:0000313" key="2">
    <source>
        <dbReference type="Proteomes" id="UP000053257"/>
    </source>
</evidence>
<dbReference type="EMBL" id="KN840513">
    <property type="protein sequence ID" value="KIP06655.1"/>
    <property type="molecule type" value="Genomic_DNA"/>
</dbReference>
<dbReference type="Proteomes" id="UP000053257">
    <property type="component" value="Unassembled WGS sequence"/>
</dbReference>
<dbReference type="AlphaFoldDB" id="A0A0C3SA09"/>
<keyword evidence="2" id="KW-1185">Reference proteome</keyword>
<name>A0A0C3SA09_PHLG1</name>
<gene>
    <name evidence="1" type="ORF">PHLGIDRAFT_449918</name>
</gene>
<organism evidence="1 2">
    <name type="scientific">Phlebiopsis gigantea (strain 11061_1 CR5-6)</name>
    <name type="common">White-rot fungus</name>
    <name type="synonym">Peniophora gigantea</name>
    <dbReference type="NCBI Taxonomy" id="745531"/>
    <lineage>
        <taxon>Eukaryota</taxon>
        <taxon>Fungi</taxon>
        <taxon>Dikarya</taxon>
        <taxon>Basidiomycota</taxon>
        <taxon>Agaricomycotina</taxon>
        <taxon>Agaricomycetes</taxon>
        <taxon>Polyporales</taxon>
        <taxon>Phanerochaetaceae</taxon>
        <taxon>Phlebiopsis</taxon>
    </lineage>
</organism>
<protein>
    <submittedName>
        <fullName evidence="1">Uncharacterized protein</fullName>
    </submittedName>
</protein>
<accession>A0A0C3SA09</accession>
<dbReference type="HOGENOM" id="CLU_1409272_0_0_1"/>
<sequence>MRKDCPHGTTPGSEQSPLVIVGGRLVSDVDSGQLTTVYPPALASLLRRSTFNSDLPRWACVHHMMPASIDHQGPSRPTRSRLRLLDARATFDVAHQGGCAIPSNDPQLTARPASRVSTKALLRLLWQQQCLGLFFAQLIKGTSTQLLEREAICPAVPLDRYASTPTAIHSGLVPALSRARSRSQRPFAHGPTT</sequence>
<reference evidence="1 2" key="1">
    <citation type="journal article" date="2014" name="PLoS Genet.">
        <title>Analysis of the Phlebiopsis gigantea genome, transcriptome and secretome provides insight into its pioneer colonization strategies of wood.</title>
        <authorList>
            <person name="Hori C."/>
            <person name="Ishida T."/>
            <person name="Igarashi K."/>
            <person name="Samejima M."/>
            <person name="Suzuki H."/>
            <person name="Master E."/>
            <person name="Ferreira P."/>
            <person name="Ruiz-Duenas F.J."/>
            <person name="Held B."/>
            <person name="Canessa P."/>
            <person name="Larrondo L.F."/>
            <person name="Schmoll M."/>
            <person name="Druzhinina I.S."/>
            <person name="Kubicek C.P."/>
            <person name="Gaskell J.A."/>
            <person name="Kersten P."/>
            <person name="St John F."/>
            <person name="Glasner J."/>
            <person name="Sabat G."/>
            <person name="Splinter BonDurant S."/>
            <person name="Syed K."/>
            <person name="Yadav J."/>
            <person name="Mgbeahuruike A.C."/>
            <person name="Kovalchuk A."/>
            <person name="Asiegbu F.O."/>
            <person name="Lackner G."/>
            <person name="Hoffmeister D."/>
            <person name="Rencoret J."/>
            <person name="Gutierrez A."/>
            <person name="Sun H."/>
            <person name="Lindquist E."/>
            <person name="Barry K."/>
            <person name="Riley R."/>
            <person name="Grigoriev I.V."/>
            <person name="Henrissat B."/>
            <person name="Kues U."/>
            <person name="Berka R.M."/>
            <person name="Martinez A.T."/>
            <person name="Covert S.F."/>
            <person name="Blanchette R.A."/>
            <person name="Cullen D."/>
        </authorList>
    </citation>
    <scope>NUCLEOTIDE SEQUENCE [LARGE SCALE GENOMIC DNA]</scope>
    <source>
        <strain evidence="1 2">11061_1 CR5-6</strain>
    </source>
</reference>